<reference evidence="1" key="1">
    <citation type="submission" date="2019-04" db="EMBL/GenBank/DDBJ databases">
        <title>Microbes associate with the intestines of laboratory mice.</title>
        <authorList>
            <person name="Navarre W."/>
            <person name="Wong E."/>
            <person name="Huang K.C."/>
            <person name="Tropini C."/>
            <person name="Ng K."/>
            <person name="Yu B."/>
        </authorList>
    </citation>
    <scope>NUCLEOTIDE SEQUENCE</scope>
    <source>
        <strain evidence="1">NM86_A22</strain>
    </source>
</reference>
<keyword evidence="2" id="KW-1185">Reference proteome</keyword>
<comment type="caution">
    <text evidence="1">The sequence shown here is derived from an EMBL/GenBank/DDBJ whole genome shotgun (WGS) entry which is preliminary data.</text>
</comment>
<gene>
    <name evidence="1" type="ORF">E5990_01755</name>
</gene>
<proteinExistence type="predicted"/>
<evidence type="ECO:0000313" key="1">
    <source>
        <dbReference type="EMBL" id="THG54772.1"/>
    </source>
</evidence>
<name>A0AC61S7K8_9BACT</name>
<dbReference type="EMBL" id="SSTG01000010">
    <property type="protein sequence ID" value="THG54772.1"/>
    <property type="molecule type" value="Genomic_DNA"/>
</dbReference>
<protein>
    <submittedName>
        <fullName evidence="1">Uncharacterized protein</fullName>
    </submittedName>
</protein>
<accession>A0AC61S7K8</accession>
<dbReference type="Proteomes" id="UP000305401">
    <property type="component" value="Unassembled WGS sequence"/>
</dbReference>
<evidence type="ECO:0000313" key="2">
    <source>
        <dbReference type="Proteomes" id="UP000305401"/>
    </source>
</evidence>
<organism evidence="1 2">
    <name type="scientific">Muribaculum caecicola</name>
    <dbReference type="NCBI Taxonomy" id="3038144"/>
    <lineage>
        <taxon>Bacteria</taxon>
        <taxon>Pseudomonadati</taxon>
        <taxon>Bacteroidota</taxon>
        <taxon>Bacteroidia</taxon>
        <taxon>Bacteroidales</taxon>
        <taxon>Muribaculaceae</taxon>
        <taxon>Muribaculum</taxon>
    </lineage>
</organism>
<sequence>MKTAKYFFIIFALAFTNIYASSAKPTILPAYKNPTPGEFPILGWYSIPDSASTRQRYNEMREAGFNISFSHFTDNAQISRAAKACRGTGIKIIAGSPQLEASTKESIDSLKQYGEIAGWFLRDEPVVSGFGYLSQFRDSVYAADTTRLVYLNLFPRMVEPKNLGTATYDDYLREFLKQIRLPFISYDMYPVHETGNGEAVLQPMLFTNLESAQRVSREFGVPFWAFCLSTAHTPYPVARAAHLEVEAFSALAYGAQGIQYFTYWQPVSKTWNFYHAPIDKFGKRTDVYYLIRNLNKEIQALAPVFLGAEVISVSHTGKHIPDDTHRLTSLPMPFLTIDSDGPGVLVSHLHNNGKQYLMIVNRDIQNAQKVTLSIGSKKVRQIMPNGTTTKLSTTTPVIEPGRYVLYVWK</sequence>